<organism evidence="3 5">
    <name type="scientific">Legionella steigerwaltii</name>
    <dbReference type="NCBI Taxonomy" id="460"/>
    <lineage>
        <taxon>Bacteria</taxon>
        <taxon>Pseudomonadati</taxon>
        <taxon>Pseudomonadota</taxon>
        <taxon>Gammaproteobacteria</taxon>
        <taxon>Legionellales</taxon>
        <taxon>Legionellaceae</taxon>
        <taxon>Legionella</taxon>
    </lineage>
</organism>
<feature type="chain" id="PRO_5016698817" evidence="1">
    <location>
        <begin position="20"/>
        <end position="424"/>
    </location>
</feature>
<protein>
    <submittedName>
        <fullName evidence="3">Uncharacterized protein</fullName>
    </submittedName>
</protein>
<evidence type="ECO:0000313" key="2">
    <source>
        <dbReference type="EMBL" id="KTD71555.1"/>
    </source>
</evidence>
<dbReference type="Proteomes" id="UP000054820">
    <property type="component" value="Unassembled WGS sequence"/>
</dbReference>
<evidence type="ECO:0000313" key="4">
    <source>
        <dbReference type="Proteomes" id="UP000054820"/>
    </source>
</evidence>
<gene>
    <name evidence="2" type="ORF">Lstg_2914</name>
    <name evidence="3" type="ORF">NCTC11991_03099</name>
</gene>
<evidence type="ECO:0000313" key="3">
    <source>
        <dbReference type="EMBL" id="STY24472.1"/>
    </source>
</evidence>
<reference evidence="3 5" key="2">
    <citation type="submission" date="2018-06" db="EMBL/GenBank/DDBJ databases">
        <authorList>
            <consortium name="Pathogen Informatics"/>
            <person name="Doyle S."/>
        </authorList>
    </citation>
    <scope>NUCLEOTIDE SEQUENCE [LARGE SCALE GENOMIC DNA]</scope>
    <source>
        <strain evidence="3 5">NCTC11991</strain>
    </source>
</reference>
<evidence type="ECO:0000256" key="1">
    <source>
        <dbReference type="SAM" id="SignalP"/>
    </source>
</evidence>
<sequence>MKIVLLLLTSLFLCNAAHCDEGYWDVLKISPEKTQQESNLSSEEHKLRTRVQMVYQNYSQAHPNCNYQANPNVYVYPETTYVLSNPYIPTSKERSAFKFKIRNFVLDSPPSDQINDPYCGKISIKCASYDEPFIKLNYYCERIHDGLVSDPARLSDPRYNKYLAYQAIYNLTVMPTALKSFGLLKQFYPLEAFPPYSSTQIPNPDYEYDGVVYSTFNYPDPTVPPSPNYTNGNYGFLFIGSAENLKSLCHSIQYFNLSLEDAGVRINEFLGLPPDSPDVQRTFTFFKLRNNPHISGVQDGNMFRPCPVDSSIETLSCPVSAQVIPHNCKNSPPPPYDGTTLNSFLANQFYSAYCSTTPNTNSGQPTHFPWTGQGFTYDWYPWPIHPINVQGGAEYVPATNSGGFNIEVANKKSLADFLLTCDFN</sequence>
<dbReference type="OrthoDB" id="747120at2"/>
<accession>A0A378LF32</accession>
<proteinExistence type="predicted"/>
<keyword evidence="4" id="KW-1185">Reference proteome</keyword>
<reference evidence="2 4" key="1">
    <citation type="submission" date="2015-11" db="EMBL/GenBank/DDBJ databases">
        <title>Genomic analysis of 38 Legionella species identifies large and diverse effector repertoires.</title>
        <authorList>
            <person name="Burstein D."/>
            <person name="Amaro F."/>
            <person name="Zusman T."/>
            <person name="Lifshitz Z."/>
            <person name="Cohen O."/>
            <person name="Gilbert J.A."/>
            <person name="Pupko T."/>
            <person name="Shuman H.A."/>
            <person name="Segal G."/>
        </authorList>
    </citation>
    <scope>NUCLEOTIDE SEQUENCE [LARGE SCALE GENOMIC DNA]</scope>
    <source>
        <strain evidence="2 4">SC-18-C9</strain>
    </source>
</reference>
<feature type="signal peptide" evidence="1">
    <location>
        <begin position="1"/>
        <end position="19"/>
    </location>
</feature>
<dbReference type="EMBL" id="UGOY01000001">
    <property type="protein sequence ID" value="STY24472.1"/>
    <property type="molecule type" value="Genomic_DNA"/>
</dbReference>
<dbReference type="RefSeq" id="WP_058478434.1">
    <property type="nucleotide sequence ID" value="NZ_CAAAIO010000043.1"/>
</dbReference>
<keyword evidence="1" id="KW-0732">Signal</keyword>
<dbReference type="Proteomes" id="UP000255110">
    <property type="component" value="Unassembled WGS sequence"/>
</dbReference>
<name>A0A378LF32_9GAMM</name>
<dbReference type="EMBL" id="LNYZ01000031">
    <property type="protein sequence ID" value="KTD71555.1"/>
    <property type="molecule type" value="Genomic_DNA"/>
</dbReference>
<dbReference type="AlphaFoldDB" id="A0A378LF32"/>
<evidence type="ECO:0000313" key="5">
    <source>
        <dbReference type="Proteomes" id="UP000255110"/>
    </source>
</evidence>
<dbReference type="STRING" id="460.Lstg_2914"/>